<comment type="caution">
    <text evidence="3">The sequence shown here is derived from an EMBL/GenBank/DDBJ whole genome shotgun (WGS) entry which is preliminary data.</text>
</comment>
<feature type="compositionally biased region" description="Basic and acidic residues" evidence="1">
    <location>
        <begin position="505"/>
        <end position="515"/>
    </location>
</feature>
<feature type="region of interest" description="Disordered" evidence="1">
    <location>
        <begin position="913"/>
        <end position="968"/>
    </location>
</feature>
<protein>
    <submittedName>
        <fullName evidence="3">Uncharacterized protein</fullName>
    </submittedName>
</protein>
<name>A0A1Q9EZI8_SYMMI</name>
<evidence type="ECO:0000313" key="4">
    <source>
        <dbReference type="Proteomes" id="UP000186817"/>
    </source>
</evidence>
<sequence length="3016" mass="333920">MTSKRGVEEGGVDDLMFRANLWQLGVRPKRPALAWEAPGLLMTVLGDNRTSPVPRPKFDWPEASIMDSQVLEKATAEDAERPAGSKVVKKGWLKASAASKAWRDSLDETRNAALQMWKAIILQSGDATRLGRILQTVESDAELHASLRDTFAGKATSTLKSRAGSLLVFSRWKASVEGRETVAIFPLLEKDAYEYLCHSRREGAPRSRIVKFVESVGFARGLLGADVEAVLSSPRVKGACAPTGPPQPTRKKVPLTVLEITLLERMAHAADPYSQDAIIAGFVCVVLHCRLRWSDAMHMESEPVLDLFDQVHGFFEGKLHSHKTAAAMNFRLLPVVAILPGVSGLNWATKYLENRKKQRLSAGPRVPFQPAPLSWGGWAAFPFDSTLGSVWLREKLKAANPTPERLLTIATHSLKATLLSWMSRAPAPGDIQRRAGYHLSAGERNPAEYERDGQTAVLHFLQGMLVCVVQGFFSPDAQRSDRWSGCRSVDEGMAIIAGQSAVSDGPKDETEARSDDGEESEISELGEACHSEAEQAAAEEVVTKVSRCLGREERSDDDHVAFRHLFSGVVHLAKREGPDFEGEIQAVLHMLGVSLQQEESCVATRRRGARGAVHVTMSLVDSEPVFAARCDRISIPEAVCKKLKSLGWDTYGTFAFCIQNQSDEKAFNETVLKPVLGADQTHAAKLRRLYMESFTMAAAELKRQTEATEYDTPRKLPTQELAARLELLQKQIRPLIIKDRLEPSHALINAAAQMVEDSRVKYIPWVMCTTRGQEINAVKELSSMKVWQPDKHGMIREVERGPTMQATVGSELEVHQALRRRGIAYAVAQVMSFTVHEELVAFLFNEFQKDPPDGYEKVSLAQVAQADREVHVRLGELTRGGLGPTVDGLPLDKPLKEVIGMASVMWLLMPRAKRSAPSGSGETPLKTPKKKTKRKRKDTKADKDDDDETTTPPPAPHPEAKKRPKRVAMPRLLIGGVPEDDEGNALCFGFNLGTCQAWQVVTRQSCSGRGGNKGLNPTRLRQALTRFVREHAPRELCFGAVALFTNLESDYHIDVNNEPGCPNWISPISKFTDGAILVEDEDGTEVFTARGQRRRGKLLHVAMDSVLLDSHKLHRVLPWQGKQRTVLVAFMPRCLENLEPDQRDQLVELGFRLQPEAQDGRAVPSSMSAPPPPASQTSVGNGMPYVLEIFCGTAGVASAFQKRGCDVLGVDHVLKPRRVKAPAVRLDMTDDVHQGMILREIERAQVVFLAPPCGTASRAREIPIPGRHGPKPSPLRSRAFPQGLPGLSGVNAARVSAANKLYEFTCRVFQRCKELGRICIVENPTSSLMWEMPSFKIIAAQGVWCNMQACSYGSTRNKRTSLLSTHDFPSMHAMCDGSHSHEAWGRRRTKDQWSFATTAEAEYPAAFCAAVARDVCSLLEQAGWQFGGLASLQAKAAQAAQKQARHDAPMVGPSEYLSRVTITSAANFEFPAEVCDSHEGILSGVPVGSKLLQVQRVQKGGEWFKEAIYGIYRTPDAFVAEAMNAKHPFDNPSALDDSNMQAMANILTNGVEGAVRHRKKVLEYYERRALELKEEEKKIKNSMAPEVRKVVESKKILLFKERLLDAGIQDDNLVNDLVEGFRITGELQPSGLFQRRLKPAALSHDDLKTTAKWAKHTVSSSCRAAAKDPKVAAAVWDEALEQVDKGWLRGPYSWSEIDRKYNGTWIGSKRFGILQGEKIRAIDDLSEFLVNSAVTETEKINLEGIDQIVATARFFSGAVSGDGVSFELPRESGGTFSGSVHKDFAQDGDRMLVGRALDLRSAYKQLARHPDDAWATVLAVYDQSDDEVKYFEAVALPFGAVSSVTGFNRTAKALKLVMARLLWLVNTSYYDDFTQMEFAGLAESASASAERLMDLLGWEISRGDKLHPLQTRFNILGVSLDLSQSDKGVIRVHNKEGRLESLWQALASMKADRARVHDSLASFKGRLLFATNHVFGRCAQICTQLVSQAQRHGMQAGTVDGIFKAATEALNILEASGPREIATWGDGPPVLIFTDGACEDNGNMVTHGAVMFDPSTGRQEYFGDHVPRHLVQKWARTGKKQLVFYAEILPVVVAKATWRTILERRTCLYFIDNEAARACFVRYFTPVLDATSLLLDAAALDMQTRSLGWYCRVPSKSNIADDASRLEFGRSWTDQRAPLVTLYIPIIDLVSEGGRVTENGAVMCDRPIPFHMVKEMWLCIPGGNQSGGFQEVEKILDYELEDEICTEIAGPMTPAAYEMRDHRRLERILELLCELPSGPHENMKAGINSHLSEYYGVDWSQTDWKVYDAIFCDAVEFLIIHTPPVMEARTSRDRNLRFRICPWCLNNIHHHVCQDALYAFQSSLLVDAINVSKPVLMLRWKFLEKPLLEPQPEVDNGDDVAMEQDDAHTIAEPEGEIDIDMDGEEEGEVGEEQAQEVQSRTPVLLFGTELYIDPELAHYQQGLRVPIFNLSEPANIIDPSWDYAKYMAFQIEAFARGQRHDALGNWGHLSEVDPSKGVPREVNDDELFLAFGRGRGQEDDPTGDHALGRFRTNQVISRFIRGAIQLGYQRQHFNVANHIREGDQADTSMVHSSCTALLSKLVAKVTGFRHYSMLSPRNNNAPSYIFSIDPFGICQMFTPKDCTIQLVAMMIDLSIPIQAKYTIKVTKARQRGPDSVYQGGALRHLPGGSVLPPGQSSILDQPVAAAEAAEETYSQRWDGYQNDRRWDWDRSQFLDPVSRPDAAADSIPRIFPEELRFGDDSNGPRRLVLVRRGRTDGTVDAEVLAEHSLRAQTVVLLRGGLYKSGRPELCSFLRGAGITSKAAGCLLGTGTIVVTAMIIIFTAFILAILIGMHNRSSKTRAAEIHGECIAGDHICAGTPTLLVLLPTDEVTHDLLIRDCKSMQETSLIVPMGRYTTCGAAGANQSAVLAGQLERLGQNPVSHAPRALMLRVLRLFPPSHILILGAHHHHSIIICTITSTNSIIVIIIFTCMFNSTFISSAIFIMLMILLLVIVVRV</sequence>
<feature type="transmembrane region" description="Helical" evidence="2">
    <location>
        <begin position="2970"/>
        <end position="2989"/>
    </location>
</feature>
<gene>
    <name evidence="3" type="ORF">AK812_SmicGene3339</name>
</gene>
<dbReference type="OrthoDB" id="423494at2759"/>
<feature type="transmembrane region" description="Helical" evidence="2">
    <location>
        <begin position="2995"/>
        <end position="3014"/>
    </location>
</feature>
<dbReference type="Proteomes" id="UP000186817">
    <property type="component" value="Unassembled WGS sequence"/>
</dbReference>
<keyword evidence="2" id="KW-0472">Membrane</keyword>
<accession>A0A1Q9EZI8</accession>
<reference evidence="3 4" key="1">
    <citation type="submission" date="2016-02" db="EMBL/GenBank/DDBJ databases">
        <title>Genome analysis of coral dinoflagellate symbionts highlights evolutionary adaptations to a symbiotic lifestyle.</title>
        <authorList>
            <person name="Aranda M."/>
            <person name="Li Y."/>
            <person name="Liew Y.J."/>
            <person name="Baumgarten S."/>
            <person name="Simakov O."/>
            <person name="Wilson M."/>
            <person name="Piel J."/>
            <person name="Ashoor H."/>
            <person name="Bougouffa S."/>
            <person name="Bajic V.B."/>
            <person name="Ryu T."/>
            <person name="Ravasi T."/>
            <person name="Bayer T."/>
            <person name="Micklem G."/>
            <person name="Kim H."/>
            <person name="Bhak J."/>
            <person name="Lajeunesse T.C."/>
            <person name="Voolstra C.R."/>
        </authorList>
    </citation>
    <scope>NUCLEOTIDE SEQUENCE [LARGE SCALE GENOMIC DNA]</scope>
    <source>
        <strain evidence="3 4">CCMP2467</strain>
    </source>
</reference>
<keyword evidence="2" id="KW-1133">Transmembrane helix</keyword>
<keyword evidence="4" id="KW-1185">Reference proteome</keyword>
<organism evidence="3 4">
    <name type="scientific">Symbiodinium microadriaticum</name>
    <name type="common">Dinoflagellate</name>
    <name type="synonym">Zooxanthella microadriatica</name>
    <dbReference type="NCBI Taxonomy" id="2951"/>
    <lineage>
        <taxon>Eukaryota</taxon>
        <taxon>Sar</taxon>
        <taxon>Alveolata</taxon>
        <taxon>Dinophyceae</taxon>
        <taxon>Suessiales</taxon>
        <taxon>Symbiodiniaceae</taxon>
        <taxon>Symbiodinium</taxon>
    </lineage>
</organism>
<proteinExistence type="predicted"/>
<dbReference type="EMBL" id="LSRX01000038">
    <property type="protein sequence ID" value="OLQ12807.1"/>
    <property type="molecule type" value="Genomic_DNA"/>
</dbReference>
<feature type="compositionally biased region" description="Basic residues" evidence="1">
    <location>
        <begin position="927"/>
        <end position="938"/>
    </location>
</feature>
<evidence type="ECO:0000256" key="2">
    <source>
        <dbReference type="SAM" id="Phobius"/>
    </source>
</evidence>
<feature type="transmembrane region" description="Helical" evidence="2">
    <location>
        <begin position="2826"/>
        <end position="2850"/>
    </location>
</feature>
<feature type="region of interest" description="Disordered" evidence="1">
    <location>
        <begin position="1158"/>
        <end position="1177"/>
    </location>
</feature>
<feature type="region of interest" description="Disordered" evidence="1">
    <location>
        <begin position="497"/>
        <end position="521"/>
    </location>
</feature>
<keyword evidence="2" id="KW-0812">Transmembrane</keyword>
<evidence type="ECO:0000313" key="3">
    <source>
        <dbReference type="EMBL" id="OLQ12807.1"/>
    </source>
</evidence>
<evidence type="ECO:0000256" key="1">
    <source>
        <dbReference type="SAM" id="MobiDB-lite"/>
    </source>
</evidence>